<dbReference type="EC" id="2.1.3.-" evidence="3"/>
<feature type="binding site" evidence="3 4">
    <location>
        <begin position="90"/>
        <end position="91"/>
    </location>
    <ligand>
        <name>S-adenosyl-L-methionine</name>
        <dbReference type="ChEBI" id="CHEBI:59789"/>
    </ligand>
</feature>
<dbReference type="PATRIC" id="fig|1286106.3.peg.1488"/>
<dbReference type="STRING" id="1286106.MPL1_07418"/>
<dbReference type="CDD" id="cd02440">
    <property type="entry name" value="AdoMet_MTases"/>
    <property type="match status" value="1"/>
</dbReference>
<dbReference type="OrthoDB" id="9779941at2"/>
<comment type="catalytic activity">
    <reaction evidence="3">
        <text>prephenate + S-adenosyl-L-methionine = carboxy-S-adenosyl-L-methionine + 3-phenylpyruvate + H2O</text>
        <dbReference type="Rhea" id="RHEA:51692"/>
        <dbReference type="ChEBI" id="CHEBI:15377"/>
        <dbReference type="ChEBI" id="CHEBI:18005"/>
        <dbReference type="ChEBI" id="CHEBI:29934"/>
        <dbReference type="ChEBI" id="CHEBI:59789"/>
        <dbReference type="ChEBI" id="CHEBI:134278"/>
    </reaction>
</comment>
<evidence type="ECO:0000259" key="5">
    <source>
        <dbReference type="Pfam" id="PF13649"/>
    </source>
</evidence>
<dbReference type="InterPro" id="IPR041698">
    <property type="entry name" value="Methyltransf_25"/>
</dbReference>
<dbReference type="Pfam" id="PF13649">
    <property type="entry name" value="Methyltransf_25"/>
    <property type="match status" value="1"/>
</dbReference>
<feature type="binding site" evidence="3 4">
    <location>
        <begin position="119"/>
        <end position="120"/>
    </location>
    <ligand>
        <name>S-adenosyl-L-methionine</name>
        <dbReference type="ChEBI" id="CHEBI:59789"/>
    </ligand>
</feature>
<accession>M7PGE5</accession>
<sequence>MVGKSDTLYRSPLAEMVDFRFDERVVSVFPDMIQRSVPGYGTLISMIGVTAGAYAQADSNCYDLGCSLGAVSLAMHEYIKQPECKVIAVDNSMAMIEKAQQIAAKIPGAAQRIEFQLADILDVEISQASVVVMNFTLQFIRPELRTTVIEQIYRGLKPGGVLILSEKLSFEQQQQQLLTDLHHEFKRANGYSDLEISQKRSALENVLIPESLEAHCQRLSSAGFSSAGLWFQCFNFASILAVK</sequence>
<dbReference type="InterPro" id="IPR029063">
    <property type="entry name" value="SAM-dependent_MTases_sf"/>
</dbReference>
<feature type="binding site" evidence="3 4">
    <location>
        <position position="134"/>
    </location>
    <ligand>
        <name>S-adenosyl-L-methionine</name>
        <dbReference type="ChEBI" id="CHEBI:59789"/>
    </ligand>
</feature>
<keyword evidence="1 3" id="KW-0808">Transferase</keyword>
<dbReference type="NCBIfam" id="TIGR00740">
    <property type="entry name" value="carboxy-S-adenosyl-L-methionine synthase CmoA"/>
    <property type="match status" value="1"/>
</dbReference>
<comment type="caution">
    <text evidence="6">The sequence shown here is derived from an EMBL/GenBank/DDBJ whole genome shotgun (WGS) entry which is preliminary data.</text>
</comment>
<dbReference type="AlphaFoldDB" id="M7PGE5"/>
<comment type="subunit">
    <text evidence="3">Homodimer.</text>
</comment>
<name>M7PGE5_9GAMM</name>
<organism evidence="6 7">
    <name type="scientific">Methylophaga lonarensis MPL</name>
    <dbReference type="NCBI Taxonomy" id="1286106"/>
    <lineage>
        <taxon>Bacteria</taxon>
        <taxon>Pseudomonadati</taxon>
        <taxon>Pseudomonadota</taxon>
        <taxon>Gammaproteobacteria</taxon>
        <taxon>Thiotrichales</taxon>
        <taxon>Piscirickettsiaceae</taxon>
        <taxon>Methylophaga</taxon>
    </lineage>
</organism>
<dbReference type="NCBIfam" id="NF011995">
    <property type="entry name" value="PRK15451.1"/>
    <property type="match status" value="1"/>
</dbReference>
<dbReference type="Proteomes" id="UP000012019">
    <property type="component" value="Unassembled WGS sequence"/>
</dbReference>
<dbReference type="GO" id="GO:1904047">
    <property type="term" value="F:S-adenosyl-L-methionine binding"/>
    <property type="evidence" value="ECO:0007669"/>
    <property type="project" value="UniProtKB-UniRule"/>
</dbReference>
<evidence type="ECO:0000256" key="2">
    <source>
        <dbReference type="ARBA" id="ARBA00022691"/>
    </source>
</evidence>
<evidence type="ECO:0000313" key="6">
    <source>
        <dbReference type="EMBL" id="EMR12960.1"/>
    </source>
</evidence>
<comment type="similarity">
    <text evidence="3">Belongs to the class I-like SAM-binding methyltransferase superfamily. Cx-SAM synthase family.</text>
</comment>
<gene>
    <name evidence="3" type="primary">cmoA</name>
    <name evidence="6" type="ORF">MPL1_07418</name>
</gene>
<dbReference type="InterPro" id="IPR005271">
    <property type="entry name" value="CmoA"/>
</dbReference>
<feature type="binding site" evidence="3">
    <location>
        <position position="200"/>
    </location>
    <ligand>
        <name>S-adenosyl-L-methionine</name>
        <dbReference type="ChEBI" id="CHEBI:59789"/>
    </ligand>
</feature>
<dbReference type="RefSeq" id="WP_009726472.1">
    <property type="nucleotide sequence ID" value="NZ_APHR01000037.1"/>
</dbReference>
<evidence type="ECO:0000256" key="1">
    <source>
        <dbReference type="ARBA" id="ARBA00022679"/>
    </source>
</evidence>
<dbReference type="eggNOG" id="COG2226">
    <property type="taxonomic scope" value="Bacteria"/>
</dbReference>
<keyword evidence="7" id="KW-1185">Reference proteome</keyword>
<dbReference type="EMBL" id="APHR01000037">
    <property type="protein sequence ID" value="EMR12960.1"/>
    <property type="molecule type" value="Genomic_DNA"/>
</dbReference>
<feature type="binding site" evidence="3 4">
    <location>
        <begin position="65"/>
        <end position="67"/>
    </location>
    <ligand>
        <name>S-adenosyl-L-methionine</name>
        <dbReference type="ChEBI" id="CHEBI:59789"/>
    </ligand>
</feature>
<reference evidence="6 7" key="1">
    <citation type="journal article" date="2013" name="Genome Announc.">
        <title>Draft Genome Sequence of Methylophaga lonarensis MPLT, a Haloalkaliphilic (Non-Methane-Utilizing) Methylotroph.</title>
        <authorList>
            <person name="Shetty S.A."/>
            <person name="Marathe N.P."/>
            <person name="Munot H."/>
            <person name="Antony C.P."/>
            <person name="Dhotre D.P."/>
            <person name="Murrell J.C."/>
            <person name="Shouche Y.S."/>
        </authorList>
    </citation>
    <scope>NUCLEOTIDE SEQUENCE [LARGE SCALE GENOMIC DNA]</scope>
    <source>
        <strain evidence="6 7">MPL</strain>
    </source>
</reference>
<protein>
    <recommendedName>
        <fullName evidence="3">Carboxy-S-adenosyl-L-methionine synthase</fullName>
        <shortName evidence="3">Cx-SAM synthase</shortName>
        <ecNumber evidence="3">2.1.3.-</ecNumber>
    </recommendedName>
</protein>
<keyword evidence="2 3" id="KW-0949">S-adenosyl-L-methionine</keyword>
<dbReference type="PANTHER" id="PTHR43861:SF2">
    <property type="entry name" value="CARBOXY-S-ADENOSYL-L-METHIONINE SYNTHASE"/>
    <property type="match status" value="1"/>
</dbReference>
<dbReference type="PANTHER" id="PTHR43861">
    <property type="entry name" value="TRANS-ACONITATE 2-METHYLTRANSFERASE-RELATED"/>
    <property type="match status" value="1"/>
</dbReference>
<dbReference type="Gene3D" id="3.40.50.150">
    <property type="entry name" value="Vaccinia Virus protein VP39"/>
    <property type="match status" value="1"/>
</dbReference>
<dbReference type="HAMAP" id="MF_01589">
    <property type="entry name" value="Cx_SAM_synthase"/>
    <property type="match status" value="1"/>
</dbReference>
<dbReference type="GO" id="GO:0002098">
    <property type="term" value="P:tRNA wobble uridine modification"/>
    <property type="evidence" value="ECO:0007669"/>
    <property type="project" value="InterPro"/>
</dbReference>
<proteinExistence type="inferred from homology"/>
<evidence type="ECO:0000256" key="3">
    <source>
        <dbReference type="HAMAP-Rule" id="MF_01589"/>
    </source>
</evidence>
<evidence type="ECO:0000313" key="7">
    <source>
        <dbReference type="Proteomes" id="UP000012019"/>
    </source>
</evidence>
<feature type="binding site" evidence="3 4">
    <location>
        <position position="40"/>
    </location>
    <ligand>
        <name>S-adenosyl-L-methionine</name>
        <dbReference type="ChEBI" id="CHEBI:59789"/>
    </ligand>
</feature>
<dbReference type="SUPFAM" id="SSF53335">
    <property type="entry name" value="S-adenosyl-L-methionine-dependent methyltransferases"/>
    <property type="match status" value="1"/>
</dbReference>
<feature type="domain" description="Methyltransferase" evidence="5">
    <location>
        <begin position="63"/>
        <end position="160"/>
    </location>
</feature>
<dbReference type="PIRSF" id="PIRSF006325">
    <property type="entry name" value="MeTrfase_bac"/>
    <property type="match status" value="1"/>
</dbReference>
<comment type="function">
    <text evidence="3">Catalyzes the conversion of S-adenosyl-L-methionine (SAM) to carboxy-S-adenosyl-L-methionine (Cx-SAM).</text>
</comment>
<dbReference type="GO" id="GO:0016743">
    <property type="term" value="F:carboxyl- or carbamoyltransferase activity"/>
    <property type="evidence" value="ECO:0007669"/>
    <property type="project" value="UniProtKB-UniRule"/>
</dbReference>
<evidence type="ECO:0000256" key="4">
    <source>
        <dbReference type="PIRSR" id="PIRSR006325-1"/>
    </source>
</evidence>